<organism evidence="1 4">
    <name type="scientific">Enterocloster aldenensis</name>
    <dbReference type="NCBI Taxonomy" id="358742"/>
    <lineage>
        <taxon>Bacteria</taxon>
        <taxon>Bacillati</taxon>
        <taxon>Bacillota</taxon>
        <taxon>Clostridia</taxon>
        <taxon>Lachnospirales</taxon>
        <taxon>Lachnospiraceae</taxon>
        <taxon>Enterocloster</taxon>
    </lineage>
</organism>
<dbReference type="InterPro" id="IPR023214">
    <property type="entry name" value="HAD_sf"/>
</dbReference>
<comment type="caution">
    <text evidence="1">The sequence shown here is derived from an EMBL/GenBank/DDBJ whole genome shotgun (WGS) entry which is preliminary data.</text>
</comment>
<dbReference type="EMBL" id="JAAITT010000072">
    <property type="protein sequence ID" value="NSJ52429.1"/>
    <property type="molecule type" value="Genomic_DNA"/>
</dbReference>
<reference evidence="1" key="3">
    <citation type="submission" date="2022-01" db="EMBL/GenBank/DDBJ databases">
        <title>Collection of gut derived symbiotic bacterial strains cultured from healthy donors.</title>
        <authorList>
            <person name="Lin H."/>
            <person name="Kohout C."/>
            <person name="Waligurski E."/>
            <person name="Pamer E.G."/>
        </authorList>
    </citation>
    <scope>NUCLEOTIDE SEQUENCE</scope>
    <source>
        <strain evidence="1">DFI.6.55</strain>
    </source>
</reference>
<keyword evidence="3" id="KW-1185">Reference proteome</keyword>
<dbReference type="NCBIfam" id="TIGR00099">
    <property type="entry name" value="Cof-subfamily"/>
    <property type="match status" value="1"/>
</dbReference>
<dbReference type="CDD" id="cd07516">
    <property type="entry name" value="HAD_Pase"/>
    <property type="match status" value="1"/>
</dbReference>
<dbReference type="SUPFAM" id="SSF56784">
    <property type="entry name" value="HAD-like"/>
    <property type="match status" value="1"/>
</dbReference>
<protein>
    <submittedName>
        <fullName evidence="1">Cof-type HAD-IIB family hydrolase</fullName>
    </submittedName>
    <submittedName>
        <fullName evidence="2">HAD family phosphatase</fullName>
    </submittedName>
</protein>
<dbReference type="GO" id="GO:0005829">
    <property type="term" value="C:cytosol"/>
    <property type="evidence" value="ECO:0007669"/>
    <property type="project" value="TreeGrafter"/>
</dbReference>
<dbReference type="InterPro" id="IPR000150">
    <property type="entry name" value="Cof"/>
</dbReference>
<dbReference type="GO" id="GO:0000287">
    <property type="term" value="F:magnesium ion binding"/>
    <property type="evidence" value="ECO:0007669"/>
    <property type="project" value="TreeGrafter"/>
</dbReference>
<reference evidence="2" key="2">
    <citation type="submission" date="2020-02" db="EMBL/GenBank/DDBJ databases">
        <authorList>
            <person name="Littmann E."/>
            <person name="Sorbara M."/>
        </authorList>
    </citation>
    <scope>NUCLEOTIDE SEQUENCE</scope>
    <source>
        <strain evidence="2">MSK.1.17</strain>
    </source>
</reference>
<dbReference type="Proteomes" id="UP001299608">
    <property type="component" value="Unassembled WGS sequence"/>
</dbReference>
<accession>A0AAW5BQI0</accession>
<dbReference type="PANTHER" id="PTHR10000:SF55">
    <property type="entry name" value="5-AMINO-6-(5-PHOSPHO-D-RIBITYLAMINO)URACIL PHOSPHATASE YCSE"/>
    <property type="match status" value="1"/>
</dbReference>
<dbReference type="SFLD" id="SFLDS00003">
    <property type="entry name" value="Haloacid_Dehalogenase"/>
    <property type="match status" value="1"/>
</dbReference>
<dbReference type="RefSeq" id="WP_165643067.1">
    <property type="nucleotide sequence ID" value="NZ_BAABZL010000001.1"/>
</dbReference>
<dbReference type="Gene3D" id="3.40.50.1000">
    <property type="entry name" value="HAD superfamily/HAD-like"/>
    <property type="match status" value="1"/>
</dbReference>
<dbReference type="InterPro" id="IPR036412">
    <property type="entry name" value="HAD-like_sf"/>
</dbReference>
<sequence length="287" mass="31749">MIRLVAVDMDGTLLGPDGRVSDRNAHVIRCMQDMGVELLICTGRSYEDALLPLEEAGLKAPVVCMNGASTYDSLGRRLDKVGLATTQVERIVESCKDEGVIFDFMTDKGSCTIALEEEFKDYFNRNVLLPMAEFSYESVRSRFTFLPPGELFRRGLEFYKVSVIHESPLVLGKLRERLGLVPDLAIASSAATNLELTHQDAQKGKALAGYAAMRNIGWNEIMAVGDSENDYSMLSMDLKYTVAMGNAMERIKKTAKCQTRTNSQDGVAYAIENLVFEGRSCRNLGSI</sequence>
<reference evidence="2 3" key="1">
    <citation type="journal article" date="2020" name="Cell Host Microbe">
        <title>Functional and Genomic Variation between Human-Derived Isolates of Lachnospiraceae Reveals Inter- and Intra-Species Diversity.</title>
        <authorList>
            <person name="Sorbara M.T."/>
            <person name="Littmann E.R."/>
            <person name="Fontana E."/>
            <person name="Moody T.U."/>
            <person name="Kohout C.E."/>
            <person name="Gjonbalaj M."/>
            <person name="Eaton V."/>
            <person name="Seok R."/>
            <person name="Leiner I.M."/>
            <person name="Pamer E.G."/>
        </authorList>
    </citation>
    <scope>NUCLEOTIDE SEQUENCE [LARGE SCALE GENOMIC DNA]</scope>
    <source>
        <strain evidence="2 3">MSK.1.17</strain>
    </source>
</reference>
<dbReference type="Proteomes" id="UP000669239">
    <property type="component" value="Unassembled WGS sequence"/>
</dbReference>
<dbReference type="InterPro" id="IPR006379">
    <property type="entry name" value="HAD-SF_hydro_IIB"/>
</dbReference>
<keyword evidence="1" id="KW-0378">Hydrolase</keyword>
<dbReference type="EMBL" id="JAKNGE010000014">
    <property type="protein sequence ID" value="MCG4746278.1"/>
    <property type="molecule type" value="Genomic_DNA"/>
</dbReference>
<proteinExistence type="predicted"/>
<dbReference type="GeneID" id="97203930"/>
<evidence type="ECO:0000313" key="4">
    <source>
        <dbReference type="Proteomes" id="UP001299608"/>
    </source>
</evidence>
<evidence type="ECO:0000313" key="1">
    <source>
        <dbReference type="EMBL" id="MCG4746278.1"/>
    </source>
</evidence>
<evidence type="ECO:0000313" key="3">
    <source>
        <dbReference type="Proteomes" id="UP000669239"/>
    </source>
</evidence>
<dbReference type="PANTHER" id="PTHR10000">
    <property type="entry name" value="PHOSPHOSERINE PHOSPHATASE"/>
    <property type="match status" value="1"/>
</dbReference>
<dbReference type="SFLD" id="SFLDG01140">
    <property type="entry name" value="C2.B:_Phosphomannomutase_and_P"/>
    <property type="match status" value="1"/>
</dbReference>
<dbReference type="Gene3D" id="3.30.1240.10">
    <property type="match status" value="1"/>
</dbReference>
<gene>
    <name evidence="2" type="ORF">G5B36_27650</name>
    <name evidence="1" type="ORF">L0N08_12700</name>
</gene>
<dbReference type="Pfam" id="PF08282">
    <property type="entry name" value="Hydrolase_3"/>
    <property type="match status" value="1"/>
</dbReference>
<dbReference type="AlphaFoldDB" id="A0AAW5BQI0"/>
<name>A0AAW5BQI0_9FIRM</name>
<dbReference type="NCBIfam" id="TIGR01484">
    <property type="entry name" value="HAD-SF-IIB"/>
    <property type="match status" value="1"/>
</dbReference>
<evidence type="ECO:0000313" key="2">
    <source>
        <dbReference type="EMBL" id="NSJ52429.1"/>
    </source>
</evidence>
<dbReference type="GO" id="GO:0016791">
    <property type="term" value="F:phosphatase activity"/>
    <property type="evidence" value="ECO:0007669"/>
    <property type="project" value="TreeGrafter"/>
</dbReference>